<keyword evidence="5" id="KW-0720">Serine protease</keyword>
<evidence type="ECO:0000259" key="6">
    <source>
        <dbReference type="Pfam" id="PF02016"/>
    </source>
</evidence>
<dbReference type="Gene3D" id="3.40.50.10740">
    <property type="entry name" value="Class I glutamine amidotransferase-like"/>
    <property type="match status" value="1"/>
</dbReference>
<comment type="similarity">
    <text evidence="1">Belongs to the peptidase S66 family.</text>
</comment>
<evidence type="ECO:0000256" key="2">
    <source>
        <dbReference type="ARBA" id="ARBA00022645"/>
    </source>
</evidence>
<evidence type="ECO:0000313" key="8">
    <source>
        <dbReference type="EMBL" id="MCT7397631.1"/>
    </source>
</evidence>
<keyword evidence="3" id="KW-0645">Protease</keyword>
<dbReference type="PIRSF" id="PIRSF028757">
    <property type="entry name" value="LD-carboxypeptidase"/>
    <property type="match status" value="1"/>
</dbReference>
<keyword evidence="4" id="KW-0378">Hydrolase</keyword>
<evidence type="ECO:0000313" key="9">
    <source>
        <dbReference type="Proteomes" id="UP001431199"/>
    </source>
</evidence>
<reference evidence="8" key="1">
    <citation type="submission" date="2022-09" db="EMBL/GenBank/DDBJ databases">
        <title>Eubacterium sp. LFL-14 isolated from human feces.</title>
        <authorList>
            <person name="Liu F."/>
        </authorList>
    </citation>
    <scope>NUCLEOTIDE SEQUENCE</scope>
    <source>
        <strain evidence="8">LFL-14</strain>
    </source>
</reference>
<dbReference type="CDD" id="cd07062">
    <property type="entry name" value="Peptidase_S66_mccF_like"/>
    <property type="match status" value="1"/>
</dbReference>
<dbReference type="Pfam" id="PF02016">
    <property type="entry name" value="Peptidase_S66"/>
    <property type="match status" value="1"/>
</dbReference>
<dbReference type="InterPro" id="IPR029062">
    <property type="entry name" value="Class_I_gatase-like"/>
</dbReference>
<dbReference type="EMBL" id="JAODBU010000002">
    <property type="protein sequence ID" value="MCT7397631.1"/>
    <property type="molecule type" value="Genomic_DNA"/>
</dbReference>
<accession>A0ABT2LWH0</accession>
<evidence type="ECO:0000256" key="4">
    <source>
        <dbReference type="ARBA" id="ARBA00022801"/>
    </source>
</evidence>
<dbReference type="InterPro" id="IPR027461">
    <property type="entry name" value="Carboxypeptidase_A_C_sf"/>
</dbReference>
<organism evidence="8 9">
    <name type="scientific">Eubacterium album</name>
    <dbReference type="NCBI Taxonomy" id="2978477"/>
    <lineage>
        <taxon>Bacteria</taxon>
        <taxon>Bacillati</taxon>
        <taxon>Bacillota</taxon>
        <taxon>Clostridia</taxon>
        <taxon>Eubacteriales</taxon>
        <taxon>Eubacteriaceae</taxon>
        <taxon>Eubacterium</taxon>
    </lineage>
</organism>
<dbReference type="Gene3D" id="3.50.30.60">
    <property type="entry name" value="LD-carboxypeptidase A C-terminal domain-like"/>
    <property type="match status" value="1"/>
</dbReference>
<sequence>MIFPKYIKKNDTIAVTAPSNGITDEIKIKRFNKGVEQLKNRGYNVEFTDSVFKTDKRGVSNTAKIRAEEFNRLFDKNEVTGIISAAGGDYLMEMLEYVDFEKIKANPKWVQGYSDNTGLVFPIMTKCDVASVYGCNFGDFGMEPWQNTVSNALGVLEGNVRSQKSFDYYESDRHEYETGFEGYYKDKEVCWINGRGEEKIEMSGRLIGGCLDVICFLIGTKYDGTEEFIHKYKDDGIIWFLESFDFSDTTLITHLWQMKQMGYFKYVKGFVFGRPLMYNTWIEQSYKEAVMSILGDLDVPVIFDADIGHKGPQFSMINGAIAKVSSANGKGVIQYA</sequence>
<feature type="domain" description="LD-carboxypeptidase N-terminal" evidence="6">
    <location>
        <begin position="13"/>
        <end position="134"/>
    </location>
</feature>
<dbReference type="PANTHER" id="PTHR30237:SF2">
    <property type="entry name" value="MUREIN TETRAPEPTIDE CARBOXYPEPTIDASE"/>
    <property type="match status" value="1"/>
</dbReference>
<keyword evidence="9" id="KW-1185">Reference proteome</keyword>
<dbReference type="Proteomes" id="UP001431199">
    <property type="component" value="Unassembled WGS sequence"/>
</dbReference>
<name>A0ABT2LWH0_9FIRM</name>
<dbReference type="RefSeq" id="WP_260978099.1">
    <property type="nucleotide sequence ID" value="NZ_JAODBU010000002.1"/>
</dbReference>
<keyword evidence="2" id="KW-0121">Carboxypeptidase</keyword>
<protein>
    <submittedName>
        <fullName evidence="8">LD-carboxypeptidase</fullName>
    </submittedName>
</protein>
<dbReference type="InterPro" id="IPR027478">
    <property type="entry name" value="LdcA_N"/>
</dbReference>
<dbReference type="PANTHER" id="PTHR30237">
    <property type="entry name" value="MURAMOYLTETRAPEPTIDE CARBOXYPEPTIDASE"/>
    <property type="match status" value="1"/>
</dbReference>
<evidence type="ECO:0000256" key="5">
    <source>
        <dbReference type="ARBA" id="ARBA00022825"/>
    </source>
</evidence>
<dbReference type="InterPro" id="IPR003507">
    <property type="entry name" value="S66_fam"/>
</dbReference>
<gene>
    <name evidence="8" type="ORF">N5B56_00850</name>
</gene>
<dbReference type="Pfam" id="PF17676">
    <property type="entry name" value="Peptidase_S66C"/>
    <property type="match status" value="1"/>
</dbReference>
<comment type="caution">
    <text evidence="8">The sequence shown here is derived from an EMBL/GenBank/DDBJ whole genome shotgun (WGS) entry which is preliminary data.</text>
</comment>
<dbReference type="InterPro" id="IPR040921">
    <property type="entry name" value="Peptidase_S66C"/>
</dbReference>
<evidence type="ECO:0000256" key="1">
    <source>
        <dbReference type="ARBA" id="ARBA00010233"/>
    </source>
</evidence>
<feature type="domain" description="LD-carboxypeptidase C-terminal" evidence="7">
    <location>
        <begin position="203"/>
        <end position="324"/>
    </location>
</feature>
<evidence type="ECO:0000259" key="7">
    <source>
        <dbReference type="Pfam" id="PF17676"/>
    </source>
</evidence>
<dbReference type="SUPFAM" id="SSF52317">
    <property type="entry name" value="Class I glutamine amidotransferase-like"/>
    <property type="match status" value="1"/>
</dbReference>
<dbReference type="SUPFAM" id="SSF141986">
    <property type="entry name" value="LD-carboxypeptidase A C-terminal domain-like"/>
    <property type="match status" value="1"/>
</dbReference>
<evidence type="ECO:0000256" key="3">
    <source>
        <dbReference type="ARBA" id="ARBA00022670"/>
    </source>
</evidence>
<proteinExistence type="inferred from homology"/>
<dbReference type="InterPro" id="IPR040449">
    <property type="entry name" value="Peptidase_S66_N"/>
</dbReference>